<dbReference type="OrthoDB" id="9799341at2"/>
<feature type="coiled-coil region" evidence="1">
    <location>
        <begin position="33"/>
        <end position="164"/>
    </location>
</feature>
<dbReference type="STRING" id="1838286.Verru16b_01678"/>
<dbReference type="Pfam" id="PF02591">
    <property type="entry name" value="Zn_ribbon_9"/>
    <property type="match status" value="1"/>
</dbReference>
<dbReference type="InterPro" id="IPR003743">
    <property type="entry name" value="Zf-RING_7"/>
</dbReference>
<dbReference type="RefSeq" id="WP_069961849.1">
    <property type="nucleotide sequence ID" value="NZ_CP016094.1"/>
</dbReference>
<evidence type="ECO:0000313" key="5">
    <source>
        <dbReference type="Proteomes" id="UP000095228"/>
    </source>
</evidence>
<evidence type="ECO:0000259" key="3">
    <source>
        <dbReference type="Pfam" id="PF24481"/>
    </source>
</evidence>
<organism evidence="4 5">
    <name type="scientific">Lacunisphaera limnophila</name>
    <dbReference type="NCBI Taxonomy" id="1838286"/>
    <lineage>
        <taxon>Bacteria</taxon>
        <taxon>Pseudomonadati</taxon>
        <taxon>Verrucomicrobiota</taxon>
        <taxon>Opitutia</taxon>
        <taxon>Opitutales</taxon>
        <taxon>Opitutaceae</taxon>
        <taxon>Lacunisphaera</taxon>
    </lineage>
</organism>
<protein>
    <submittedName>
        <fullName evidence="4">Chromosome partition protein Smc</fullName>
    </submittedName>
</protein>
<sequence>MAAFSIATLLVLQERDSRRLALEQQLKSVPREVAAVEARIAAEKQAIEAAKAEWHGLESKKKLLEIEIQGAQGKAAKYRTQQLEVRKNDEYKALTHEIEATEALIGGFEEEELKVMYLIDEAKKRFAAAEAELKANISGHEARIRTLRERETQAQGELKVAEEAVAAARPGVPEPHLKIYDRLAVKPGHPVCVNVYGGKCGGCHLKVPTHIEVLAKTGLEIATCDQCGRIAYWQP</sequence>
<dbReference type="EMBL" id="CP016094">
    <property type="protein sequence ID" value="AOS44615.1"/>
    <property type="molecule type" value="Genomic_DNA"/>
</dbReference>
<evidence type="ECO:0000259" key="2">
    <source>
        <dbReference type="Pfam" id="PF02591"/>
    </source>
</evidence>
<keyword evidence="5" id="KW-1185">Reference proteome</keyword>
<feature type="domain" description="C4-type zinc ribbon" evidence="2">
    <location>
        <begin position="199"/>
        <end position="230"/>
    </location>
</feature>
<proteinExistence type="predicted"/>
<gene>
    <name evidence="4" type="primary">smc_2</name>
    <name evidence="4" type="ORF">Verru16b_01678</name>
</gene>
<accession>A0A1D8AUR0</accession>
<dbReference type="Gene3D" id="1.10.287.1490">
    <property type="match status" value="1"/>
</dbReference>
<evidence type="ECO:0000313" key="4">
    <source>
        <dbReference type="EMBL" id="AOS44615.1"/>
    </source>
</evidence>
<reference evidence="4 5" key="1">
    <citation type="submission" date="2016-06" db="EMBL/GenBank/DDBJ databases">
        <title>Three novel species with peptidoglycan cell walls form the new genus Lacunisphaera gen. nov. in the family Opitutaceae of the verrucomicrobial subdivision 4.</title>
        <authorList>
            <person name="Rast P."/>
            <person name="Gloeckner I."/>
            <person name="Jogler M."/>
            <person name="Boedeker C."/>
            <person name="Jeske O."/>
            <person name="Wiegand S."/>
            <person name="Reinhardt R."/>
            <person name="Schumann P."/>
            <person name="Rohde M."/>
            <person name="Spring S."/>
            <person name="Gloeckner F.O."/>
            <person name="Jogler C."/>
        </authorList>
    </citation>
    <scope>NUCLEOTIDE SEQUENCE [LARGE SCALE GENOMIC DNA]</scope>
    <source>
        <strain evidence="4 5">IG16b</strain>
    </source>
</reference>
<keyword evidence="1" id="KW-0175">Coiled coil</keyword>
<name>A0A1D8AUR0_9BACT</name>
<dbReference type="AlphaFoldDB" id="A0A1D8AUR0"/>
<dbReference type="Proteomes" id="UP000095228">
    <property type="component" value="Chromosome"/>
</dbReference>
<dbReference type="Pfam" id="PF24481">
    <property type="entry name" value="CT398_CC"/>
    <property type="match status" value="1"/>
</dbReference>
<feature type="domain" description="CT398-like coiled coil hairpin" evidence="3">
    <location>
        <begin position="12"/>
        <end position="184"/>
    </location>
</feature>
<dbReference type="KEGG" id="obg:Verru16b_01678"/>
<dbReference type="InterPro" id="IPR056003">
    <property type="entry name" value="CT398_CC_hairpin"/>
</dbReference>
<evidence type="ECO:0000256" key="1">
    <source>
        <dbReference type="SAM" id="Coils"/>
    </source>
</evidence>